<sequence>MDNQYYCNRCDREFQNFNAIKSHYSDSHKKTLHYACSTCYQCFETEAALATHRRNNPGAAPHQREPKAT</sequence>
<dbReference type="InterPro" id="IPR036236">
    <property type="entry name" value="Znf_C2H2_sf"/>
</dbReference>
<keyword evidence="1" id="KW-0863">Zinc-finger</keyword>
<organism evidence="3 4">
    <name type="scientific">Linum trigynum</name>
    <dbReference type="NCBI Taxonomy" id="586398"/>
    <lineage>
        <taxon>Eukaryota</taxon>
        <taxon>Viridiplantae</taxon>
        <taxon>Streptophyta</taxon>
        <taxon>Embryophyta</taxon>
        <taxon>Tracheophyta</taxon>
        <taxon>Spermatophyta</taxon>
        <taxon>Magnoliopsida</taxon>
        <taxon>eudicotyledons</taxon>
        <taxon>Gunneridae</taxon>
        <taxon>Pentapetalae</taxon>
        <taxon>rosids</taxon>
        <taxon>fabids</taxon>
        <taxon>Malpighiales</taxon>
        <taxon>Linaceae</taxon>
        <taxon>Linum</taxon>
    </lineage>
</organism>
<dbReference type="PROSITE" id="PS00028">
    <property type="entry name" value="ZINC_FINGER_C2H2_1"/>
    <property type="match status" value="1"/>
</dbReference>
<dbReference type="Gene3D" id="3.30.160.60">
    <property type="entry name" value="Classic Zinc Finger"/>
    <property type="match status" value="1"/>
</dbReference>
<dbReference type="SMART" id="SM00355">
    <property type="entry name" value="ZnF_C2H2"/>
    <property type="match status" value="2"/>
</dbReference>
<evidence type="ECO:0000313" key="4">
    <source>
        <dbReference type="Proteomes" id="UP001497516"/>
    </source>
</evidence>
<name>A0AAV2FZK4_9ROSI</name>
<dbReference type="SUPFAM" id="SSF57667">
    <property type="entry name" value="beta-beta-alpha zinc fingers"/>
    <property type="match status" value="1"/>
</dbReference>
<keyword evidence="1" id="KW-0479">Metal-binding</keyword>
<dbReference type="InterPro" id="IPR013087">
    <property type="entry name" value="Znf_C2H2_type"/>
</dbReference>
<reference evidence="3 4" key="1">
    <citation type="submission" date="2024-04" db="EMBL/GenBank/DDBJ databases">
        <authorList>
            <person name="Fracassetti M."/>
        </authorList>
    </citation>
    <scope>NUCLEOTIDE SEQUENCE [LARGE SCALE GENOMIC DNA]</scope>
</reference>
<dbReference type="EMBL" id="OZ034820">
    <property type="protein sequence ID" value="CAL1403811.1"/>
    <property type="molecule type" value="Genomic_DNA"/>
</dbReference>
<evidence type="ECO:0000313" key="3">
    <source>
        <dbReference type="EMBL" id="CAL1403811.1"/>
    </source>
</evidence>
<dbReference type="GO" id="GO:0008270">
    <property type="term" value="F:zinc ion binding"/>
    <property type="evidence" value="ECO:0007669"/>
    <property type="project" value="UniProtKB-KW"/>
</dbReference>
<keyword evidence="1" id="KW-0862">Zinc</keyword>
<accession>A0AAV2FZK4</accession>
<feature type="domain" description="C2H2-type" evidence="2">
    <location>
        <begin position="5"/>
        <end position="28"/>
    </location>
</feature>
<gene>
    <name evidence="3" type="ORF">LTRI10_LOCUS43716</name>
</gene>
<evidence type="ECO:0000259" key="2">
    <source>
        <dbReference type="PROSITE" id="PS50157"/>
    </source>
</evidence>
<keyword evidence="4" id="KW-1185">Reference proteome</keyword>
<dbReference type="AlphaFoldDB" id="A0AAV2FZK4"/>
<dbReference type="PROSITE" id="PS50157">
    <property type="entry name" value="ZINC_FINGER_C2H2_2"/>
    <property type="match status" value="2"/>
</dbReference>
<dbReference type="Proteomes" id="UP001497516">
    <property type="component" value="Chromosome 7"/>
</dbReference>
<protein>
    <recommendedName>
        <fullName evidence="2">C2H2-type domain-containing protein</fullName>
    </recommendedName>
</protein>
<feature type="domain" description="C2H2-type" evidence="2">
    <location>
        <begin position="34"/>
        <end position="61"/>
    </location>
</feature>
<evidence type="ECO:0000256" key="1">
    <source>
        <dbReference type="PROSITE-ProRule" id="PRU00042"/>
    </source>
</evidence>
<proteinExistence type="predicted"/>